<keyword evidence="3" id="KW-1185">Reference proteome</keyword>
<feature type="transmembrane region" description="Helical" evidence="1">
    <location>
        <begin position="55"/>
        <end position="73"/>
    </location>
</feature>
<feature type="transmembrane region" description="Helical" evidence="1">
    <location>
        <begin position="85"/>
        <end position="107"/>
    </location>
</feature>
<evidence type="ECO:0000313" key="2">
    <source>
        <dbReference type="EMBL" id="MFB9628681.1"/>
    </source>
</evidence>
<organism evidence="2 3">
    <name type="scientific">Nonomuraea helvata</name>
    <dbReference type="NCBI Taxonomy" id="37484"/>
    <lineage>
        <taxon>Bacteria</taxon>
        <taxon>Bacillati</taxon>
        <taxon>Actinomycetota</taxon>
        <taxon>Actinomycetes</taxon>
        <taxon>Streptosporangiales</taxon>
        <taxon>Streptosporangiaceae</taxon>
        <taxon>Nonomuraea</taxon>
    </lineage>
</organism>
<sequence length="141" mass="15679">MDEDRHAREALEQADVLARRMRAQGRWHVTVIALLGLLMFALIAAGGLLTDPPLQGGWFVLALMTLLGLVIYTASRKVIPRHHRLLYSVITPLGAALFTLTVVLGPVFFPGVIWWWVIGAAASTLPFWIVIAVNLSTRRER</sequence>
<dbReference type="Proteomes" id="UP001589532">
    <property type="component" value="Unassembled WGS sequence"/>
</dbReference>
<dbReference type="RefSeq" id="WP_344990490.1">
    <property type="nucleotide sequence ID" value="NZ_BAAAXV010000005.1"/>
</dbReference>
<keyword evidence="1" id="KW-0812">Transmembrane</keyword>
<evidence type="ECO:0000256" key="1">
    <source>
        <dbReference type="SAM" id="Phobius"/>
    </source>
</evidence>
<accession>A0ABV5SAH7</accession>
<gene>
    <name evidence="2" type="ORF">ACFFSA_36875</name>
</gene>
<keyword evidence="1" id="KW-1133">Transmembrane helix</keyword>
<feature type="transmembrane region" description="Helical" evidence="1">
    <location>
        <begin position="113"/>
        <end position="135"/>
    </location>
</feature>
<dbReference type="EMBL" id="JBHMBW010000049">
    <property type="protein sequence ID" value="MFB9628681.1"/>
    <property type="molecule type" value="Genomic_DNA"/>
</dbReference>
<reference evidence="2 3" key="1">
    <citation type="submission" date="2024-09" db="EMBL/GenBank/DDBJ databases">
        <authorList>
            <person name="Sun Q."/>
            <person name="Mori K."/>
        </authorList>
    </citation>
    <scope>NUCLEOTIDE SEQUENCE [LARGE SCALE GENOMIC DNA]</scope>
    <source>
        <strain evidence="2 3">JCM 3143</strain>
    </source>
</reference>
<protein>
    <submittedName>
        <fullName evidence="2">Uncharacterized protein</fullName>
    </submittedName>
</protein>
<proteinExistence type="predicted"/>
<comment type="caution">
    <text evidence="2">The sequence shown here is derived from an EMBL/GenBank/DDBJ whole genome shotgun (WGS) entry which is preliminary data.</text>
</comment>
<keyword evidence="1" id="KW-0472">Membrane</keyword>
<feature type="transmembrane region" description="Helical" evidence="1">
    <location>
        <begin position="27"/>
        <end position="49"/>
    </location>
</feature>
<name>A0ABV5SAH7_9ACTN</name>
<evidence type="ECO:0000313" key="3">
    <source>
        <dbReference type="Proteomes" id="UP001589532"/>
    </source>
</evidence>